<dbReference type="PRINTS" id="PR00032">
    <property type="entry name" value="HTHARAC"/>
</dbReference>
<keyword evidence="6" id="KW-1185">Reference proteome</keyword>
<dbReference type="EMBL" id="FRCZ01000001">
    <property type="protein sequence ID" value="SHM52506.1"/>
    <property type="molecule type" value="Genomic_DNA"/>
</dbReference>
<dbReference type="PROSITE" id="PS01124">
    <property type="entry name" value="HTH_ARAC_FAMILY_2"/>
    <property type="match status" value="1"/>
</dbReference>
<evidence type="ECO:0000313" key="5">
    <source>
        <dbReference type="EMBL" id="SHM52506.1"/>
    </source>
</evidence>
<keyword evidence="1" id="KW-0805">Transcription regulation</keyword>
<dbReference type="SUPFAM" id="SSF46689">
    <property type="entry name" value="Homeodomain-like"/>
    <property type="match status" value="2"/>
</dbReference>
<dbReference type="SMART" id="SM00342">
    <property type="entry name" value="HTH_ARAC"/>
    <property type="match status" value="1"/>
</dbReference>
<dbReference type="CDD" id="cd02209">
    <property type="entry name" value="cupin_XRE_C"/>
    <property type="match status" value="1"/>
</dbReference>
<dbReference type="Gene3D" id="2.60.120.10">
    <property type="entry name" value="Jelly Rolls"/>
    <property type="match status" value="1"/>
</dbReference>
<accession>A0A1M7JHS9</accession>
<reference evidence="5 6" key="1">
    <citation type="submission" date="2016-11" db="EMBL/GenBank/DDBJ databases">
        <authorList>
            <person name="Jaros S."/>
            <person name="Januszkiewicz K."/>
            <person name="Wedrychowicz H."/>
        </authorList>
    </citation>
    <scope>NUCLEOTIDE SEQUENCE [LARGE SCALE GENOMIC DNA]</scope>
    <source>
        <strain evidence="5 6">CGMCC 1.10681</strain>
    </source>
</reference>
<dbReference type="InterPro" id="IPR018060">
    <property type="entry name" value="HTH_AraC"/>
</dbReference>
<dbReference type="InterPro" id="IPR037923">
    <property type="entry name" value="HTH-like"/>
</dbReference>
<feature type="domain" description="HTH araC/xylS-type" evidence="4">
    <location>
        <begin position="189"/>
        <end position="287"/>
    </location>
</feature>
<protein>
    <submittedName>
        <fullName evidence="5">Transcriptional regulator, AraC family</fullName>
    </submittedName>
</protein>
<evidence type="ECO:0000256" key="2">
    <source>
        <dbReference type="ARBA" id="ARBA00023125"/>
    </source>
</evidence>
<dbReference type="Proteomes" id="UP000184184">
    <property type="component" value="Unassembled WGS sequence"/>
</dbReference>
<dbReference type="PROSITE" id="PS00041">
    <property type="entry name" value="HTH_ARAC_FAMILY_1"/>
    <property type="match status" value="1"/>
</dbReference>
<keyword evidence="2" id="KW-0238">DNA-binding</keyword>
<dbReference type="Pfam" id="PF12833">
    <property type="entry name" value="HTH_18"/>
    <property type="match status" value="1"/>
</dbReference>
<name>A0A1M7JHS9_9BACI</name>
<keyword evidence="3" id="KW-0804">Transcription</keyword>
<dbReference type="InterPro" id="IPR009057">
    <property type="entry name" value="Homeodomain-like_sf"/>
</dbReference>
<proteinExistence type="predicted"/>
<dbReference type="RefSeq" id="WP_073199105.1">
    <property type="nucleotide sequence ID" value="NZ_FRCZ01000001.1"/>
</dbReference>
<dbReference type="PANTHER" id="PTHR43280">
    <property type="entry name" value="ARAC-FAMILY TRANSCRIPTIONAL REGULATOR"/>
    <property type="match status" value="1"/>
</dbReference>
<evidence type="ECO:0000256" key="3">
    <source>
        <dbReference type="ARBA" id="ARBA00023163"/>
    </source>
</evidence>
<evidence type="ECO:0000313" key="6">
    <source>
        <dbReference type="Proteomes" id="UP000184184"/>
    </source>
</evidence>
<dbReference type="GO" id="GO:0003700">
    <property type="term" value="F:DNA-binding transcription factor activity"/>
    <property type="evidence" value="ECO:0007669"/>
    <property type="project" value="InterPro"/>
</dbReference>
<dbReference type="InterPro" id="IPR020449">
    <property type="entry name" value="Tscrpt_reg_AraC-type_HTH"/>
</dbReference>
<dbReference type="Gene3D" id="1.10.10.60">
    <property type="entry name" value="Homeodomain-like"/>
    <property type="match status" value="2"/>
</dbReference>
<dbReference type="Pfam" id="PF02311">
    <property type="entry name" value="AraC_binding"/>
    <property type="match status" value="1"/>
</dbReference>
<dbReference type="SUPFAM" id="SSF51215">
    <property type="entry name" value="Regulatory protein AraC"/>
    <property type="match status" value="1"/>
</dbReference>
<dbReference type="OrthoDB" id="182534at2"/>
<dbReference type="InterPro" id="IPR003313">
    <property type="entry name" value="AraC-bd"/>
</dbReference>
<gene>
    <name evidence="5" type="ORF">SAMN05216179_0367</name>
</gene>
<evidence type="ECO:0000259" key="4">
    <source>
        <dbReference type="PROSITE" id="PS01124"/>
    </source>
</evidence>
<dbReference type="STRING" id="1027249.SAMN05216179_0367"/>
<evidence type="ECO:0000256" key="1">
    <source>
        <dbReference type="ARBA" id="ARBA00023015"/>
    </source>
</evidence>
<dbReference type="InterPro" id="IPR018062">
    <property type="entry name" value="HTH_AraC-typ_CS"/>
</dbReference>
<dbReference type="AlphaFoldDB" id="A0A1M7JHS9"/>
<dbReference type="InterPro" id="IPR014710">
    <property type="entry name" value="RmlC-like_jellyroll"/>
</dbReference>
<dbReference type="PANTHER" id="PTHR43280:SF28">
    <property type="entry name" value="HTH-TYPE TRANSCRIPTIONAL ACTIVATOR RHAS"/>
    <property type="match status" value="1"/>
</dbReference>
<organism evidence="5 6">
    <name type="scientific">Gracilibacillus kekensis</name>
    <dbReference type="NCBI Taxonomy" id="1027249"/>
    <lineage>
        <taxon>Bacteria</taxon>
        <taxon>Bacillati</taxon>
        <taxon>Bacillota</taxon>
        <taxon>Bacilli</taxon>
        <taxon>Bacillales</taxon>
        <taxon>Bacillaceae</taxon>
        <taxon>Gracilibacillus</taxon>
    </lineage>
</organism>
<dbReference type="GO" id="GO:0043565">
    <property type="term" value="F:sequence-specific DNA binding"/>
    <property type="evidence" value="ECO:0007669"/>
    <property type="project" value="InterPro"/>
</dbReference>
<sequence>MLVQKINKKRQQVDVPDFTIQHKNDNKTIRDFHAHPGYEIVWVRNGEAKFIFEEKVYHLRKDDVLFFRSSAFHRVRLLEETPYDRVMIMFTDAFYPLEQPIFTAFKQLLDHSNFPHRLLHLKRQWHDETFHHIIHQLLKEDMNQHKWQQKNALNLYLTELLLFLGREVHTTYDHSSEITAKCNEIRLQERILREINLVWDTSWQLNELADKLHFNKYYLCHFFKKEFGLTIHQYILERRMYEAKKLLVETNMPVTDIAAKIGFSTSSNFIRCFKQYLQITPKQYREEKRREWFL</sequence>